<dbReference type="Pfam" id="PF02517">
    <property type="entry name" value="Rce1-like"/>
    <property type="match status" value="1"/>
</dbReference>
<evidence type="ECO:0000256" key="1">
    <source>
        <dbReference type="SAM" id="Phobius"/>
    </source>
</evidence>
<name>A0A1I1SRU2_9FLAO</name>
<dbReference type="GO" id="GO:0004175">
    <property type="term" value="F:endopeptidase activity"/>
    <property type="evidence" value="ECO:0007669"/>
    <property type="project" value="UniProtKB-ARBA"/>
</dbReference>
<evidence type="ECO:0000313" key="3">
    <source>
        <dbReference type="EMBL" id="SFD47468.1"/>
    </source>
</evidence>
<dbReference type="Proteomes" id="UP000199672">
    <property type="component" value="Unassembled WGS sequence"/>
</dbReference>
<feature type="transmembrane region" description="Helical" evidence="1">
    <location>
        <begin position="60"/>
        <end position="82"/>
    </location>
</feature>
<dbReference type="OrthoDB" id="193898at2"/>
<organism evidence="3 4">
    <name type="scientific">Flavobacterium phragmitis</name>
    <dbReference type="NCBI Taxonomy" id="739143"/>
    <lineage>
        <taxon>Bacteria</taxon>
        <taxon>Pseudomonadati</taxon>
        <taxon>Bacteroidota</taxon>
        <taxon>Flavobacteriia</taxon>
        <taxon>Flavobacteriales</taxon>
        <taxon>Flavobacteriaceae</taxon>
        <taxon>Flavobacterium</taxon>
    </lineage>
</organism>
<dbReference type="STRING" id="739143.SAMN05216297_108115"/>
<protein>
    <submittedName>
        <fullName evidence="3">CAAX protease self-immunity</fullName>
    </submittedName>
</protein>
<dbReference type="EMBL" id="FOMH01000008">
    <property type="protein sequence ID" value="SFD47468.1"/>
    <property type="molecule type" value="Genomic_DNA"/>
</dbReference>
<gene>
    <name evidence="3" type="ORF">SAMN05216297_108115</name>
</gene>
<dbReference type="AlphaFoldDB" id="A0A1I1SRU2"/>
<keyword evidence="4" id="KW-1185">Reference proteome</keyword>
<feature type="transmembrane region" description="Helical" evidence="1">
    <location>
        <begin position="6"/>
        <end position="39"/>
    </location>
</feature>
<keyword evidence="1" id="KW-0472">Membrane</keyword>
<sequence length="229" mass="27864">MKSFQFILITITFMFISYLDLCNKLNGFLLIISYLLFIYYCSVRYFETNYFESFRFNLKLFYYLLFVICFYIFYFLSISFVLENYEVLQYDRLYKFDIVKALLVFPVLEEIFFRKYLLVSLQKINSNFSSILFLSFGFTMTHCFTNSSLLYVFLMSVFFSWIYLKTRNIYLTIFLHSFNNFLSITTLINFLTQIKLELLFVVIFVLIVLIFVSIVNIKKDKINEFYERK</sequence>
<evidence type="ECO:0000313" key="4">
    <source>
        <dbReference type="Proteomes" id="UP000199672"/>
    </source>
</evidence>
<feature type="transmembrane region" description="Helical" evidence="1">
    <location>
        <begin position="198"/>
        <end position="217"/>
    </location>
</feature>
<feature type="transmembrane region" description="Helical" evidence="1">
    <location>
        <begin position="171"/>
        <end position="192"/>
    </location>
</feature>
<keyword evidence="1" id="KW-1133">Transmembrane helix</keyword>
<dbReference type="GO" id="GO:0006508">
    <property type="term" value="P:proteolysis"/>
    <property type="evidence" value="ECO:0007669"/>
    <property type="project" value="UniProtKB-KW"/>
</dbReference>
<proteinExistence type="predicted"/>
<evidence type="ECO:0000259" key="2">
    <source>
        <dbReference type="Pfam" id="PF02517"/>
    </source>
</evidence>
<keyword evidence="1" id="KW-0812">Transmembrane</keyword>
<keyword evidence="3" id="KW-0378">Hydrolase</keyword>
<keyword evidence="3" id="KW-0645">Protease</keyword>
<accession>A0A1I1SRU2</accession>
<dbReference type="GO" id="GO:0080120">
    <property type="term" value="P:CAAX-box protein maturation"/>
    <property type="evidence" value="ECO:0007669"/>
    <property type="project" value="UniProtKB-ARBA"/>
</dbReference>
<reference evidence="4" key="1">
    <citation type="submission" date="2016-10" db="EMBL/GenBank/DDBJ databases">
        <authorList>
            <person name="Varghese N."/>
            <person name="Submissions S."/>
        </authorList>
    </citation>
    <scope>NUCLEOTIDE SEQUENCE [LARGE SCALE GENOMIC DNA]</scope>
    <source>
        <strain evidence="4">CGMCC 1.10370</strain>
    </source>
</reference>
<feature type="domain" description="CAAX prenyl protease 2/Lysostaphin resistance protein A-like" evidence="2">
    <location>
        <begin position="98"/>
        <end position="182"/>
    </location>
</feature>
<dbReference type="InterPro" id="IPR003675">
    <property type="entry name" value="Rce1/LyrA-like_dom"/>
</dbReference>